<dbReference type="PRINTS" id="PR00038">
    <property type="entry name" value="HTHLUXR"/>
</dbReference>
<dbReference type="InterPro" id="IPR036388">
    <property type="entry name" value="WH-like_DNA-bd_sf"/>
</dbReference>
<keyword evidence="1" id="KW-0547">Nucleotide-binding</keyword>
<dbReference type="InterPro" id="IPR016032">
    <property type="entry name" value="Sig_transdc_resp-reg_C-effctor"/>
</dbReference>
<comment type="caution">
    <text evidence="5">The sequence shown here is derived from an EMBL/GenBank/DDBJ whole genome shotgun (WGS) entry which is preliminary data.</text>
</comment>
<dbReference type="Gene3D" id="1.10.10.10">
    <property type="entry name" value="Winged helix-like DNA-binding domain superfamily/Winged helix DNA-binding domain"/>
    <property type="match status" value="1"/>
</dbReference>
<evidence type="ECO:0000256" key="2">
    <source>
        <dbReference type="ARBA" id="ARBA00022840"/>
    </source>
</evidence>
<sequence length="958" mass="100510">MSRLVGRRGLLAAVTDLLGRGVPVALQGPHGIGRSALLDELETAGGEAGQLVLRAAGVPAERSLPLAALRDLVAQLPAAAVDQVLQALPPTSRAPVADGLRGTPSSPSTDPHPEPDPGLEPPTGPAAGAPSGAPAGPPLLAVDEPLLVALGRALQALLELVSRRSRVLLLLDDVQWLDAESSVVVGYARRRLGDRVGLVASLGPGDGIDSDPAALVDLHVLTVPPLEVAETIDLLAPLGLPAQVAHRVHLDAAGVPALALALAGALRDQPALLGRPVPLPVSIERVLRQRLLALPEEPRETLLRAALLHRPTVRQLRRSGRIAAEEDVRVAVAAGLVVDGRGAHLADASGDGEVRFTPARLASVLLDLTPAARRAALHEELAEAAVRPAERARHRALADPRPRADLARELADAARDAAAAGARDLAAELYVLAADRAPADLAGSRAEWLATGIETAAPGNHVDLVRGALADFLDAAPTAEQTVRVRLALAELAGSPAGTLDDVLAVALADAGDDDRLVAMVLLQRSRVALMEARPEESIRRAEQAVELLGRAGDDIGRAAALTALAAAYRWLGGPHDATLARAVELAGPGPGADGLVHTSPGYMAARFAFYDDRLEEAWSAFRAMLAQVERGAGTDEAHVLRCLVEVGARAGHGREVVEYAARAARVGAEFGLDPHTAWFVQAQAELVAGDLDRARRLAGQGASAAEDSGDARYLQRHLVLLGQALLRGGDAEGAARALERVRGMERRSRVVDPTVNRWQHELVTALVRLGRLEEASGVLAEARRALDGRSGTDGVGAQLDRAEAELLTARGDAEGAVLLLDRAAKVCADLGMRVDQGRTLVARAHLERRRRRAAAARAGLEEALALFTDLRARTWVEQVRAELDPAAATVGTPLLDRLTETEARIAREVAAGASNREIAARTYVSVKTVEATLTRIYRKLDVRSRTQLASLLGGPGA</sequence>
<keyword evidence="6" id="KW-1185">Reference proteome</keyword>
<feature type="domain" description="HTH luxR-type" evidence="4">
    <location>
        <begin position="892"/>
        <end position="957"/>
    </location>
</feature>
<dbReference type="Proteomes" id="UP001482520">
    <property type="component" value="Unassembled WGS sequence"/>
</dbReference>
<name>A0ABV1P1S8_9ACTN</name>
<evidence type="ECO:0000313" key="5">
    <source>
        <dbReference type="EMBL" id="MEQ7848715.1"/>
    </source>
</evidence>
<protein>
    <submittedName>
        <fullName evidence="5">AAA family ATPase</fullName>
    </submittedName>
</protein>
<dbReference type="SMART" id="SM00421">
    <property type="entry name" value="HTH_LUXR"/>
    <property type="match status" value="1"/>
</dbReference>
<dbReference type="PANTHER" id="PTHR16305:SF35">
    <property type="entry name" value="TRANSCRIPTIONAL ACTIVATOR DOMAIN"/>
    <property type="match status" value="1"/>
</dbReference>
<organism evidence="5 6">
    <name type="scientific">Nocardioides kribbensis</name>
    <dbReference type="NCBI Taxonomy" id="305517"/>
    <lineage>
        <taxon>Bacteria</taxon>
        <taxon>Bacillati</taxon>
        <taxon>Actinomycetota</taxon>
        <taxon>Actinomycetes</taxon>
        <taxon>Propionibacteriales</taxon>
        <taxon>Nocardioidaceae</taxon>
        <taxon>Nocardioides</taxon>
    </lineage>
</organism>
<dbReference type="PANTHER" id="PTHR16305">
    <property type="entry name" value="TESTICULAR SOLUBLE ADENYLYL CYCLASE"/>
    <property type="match status" value="1"/>
</dbReference>
<evidence type="ECO:0000313" key="6">
    <source>
        <dbReference type="Proteomes" id="UP001482520"/>
    </source>
</evidence>
<dbReference type="InterPro" id="IPR011990">
    <property type="entry name" value="TPR-like_helical_dom_sf"/>
</dbReference>
<dbReference type="Pfam" id="PF00196">
    <property type="entry name" value="GerE"/>
    <property type="match status" value="1"/>
</dbReference>
<feature type="region of interest" description="Disordered" evidence="3">
    <location>
        <begin position="91"/>
        <end position="136"/>
    </location>
</feature>
<gene>
    <name evidence="5" type="ORF">V6R90_15640</name>
</gene>
<evidence type="ECO:0000256" key="3">
    <source>
        <dbReference type="SAM" id="MobiDB-lite"/>
    </source>
</evidence>
<reference evidence="5 6" key="1">
    <citation type="submission" date="2024-02" db="EMBL/GenBank/DDBJ databases">
        <title>Full genome sequence of Nocardioides kribbensis.</title>
        <authorList>
            <person name="Poletto B.L."/>
            <person name="Silva G."/>
            <person name="Galante D."/>
            <person name="Campos K.R."/>
            <person name="Santos M.B.N."/>
            <person name="Sacchi C.T."/>
        </authorList>
    </citation>
    <scope>NUCLEOTIDE SEQUENCE [LARGE SCALE GENOMIC DNA]</scope>
    <source>
        <strain evidence="5 6">O4R</strain>
    </source>
</reference>
<dbReference type="SUPFAM" id="SSF48452">
    <property type="entry name" value="TPR-like"/>
    <property type="match status" value="3"/>
</dbReference>
<dbReference type="SUPFAM" id="SSF46894">
    <property type="entry name" value="C-terminal effector domain of the bipartite response regulators"/>
    <property type="match status" value="1"/>
</dbReference>
<dbReference type="PROSITE" id="PS50043">
    <property type="entry name" value="HTH_LUXR_2"/>
    <property type="match status" value="1"/>
</dbReference>
<accession>A0ABV1P1S8</accession>
<dbReference type="CDD" id="cd06170">
    <property type="entry name" value="LuxR_C_like"/>
    <property type="match status" value="1"/>
</dbReference>
<dbReference type="EMBL" id="JBEGDP010000020">
    <property type="protein sequence ID" value="MEQ7848715.1"/>
    <property type="molecule type" value="Genomic_DNA"/>
</dbReference>
<dbReference type="RefSeq" id="WP_349805206.1">
    <property type="nucleotide sequence ID" value="NZ_JBEGDP010000020.1"/>
</dbReference>
<evidence type="ECO:0000259" key="4">
    <source>
        <dbReference type="PROSITE" id="PS50043"/>
    </source>
</evidence>
<keyword evidence="2" id="KW-0067">ATP-binding</keyword>
<proteinExistence type="predicted"/>
<feature type="compositionally biased region" description="Low complexity" evidence="3">
    <location>
        <begin position="125"/>
        <end position="136"/>
    </location>
</feature>
<dbReference type="InterPro" id="IPR000792">
    <property type="entry name" value="Tscrpt_reg_LuxR_C"/>
</dbReference>
<evidence type="ECO:0000256" key="1">
    <source>
        <dbReference type="ARBA" id="ARBA00022741"/>
    </source>
</evidence>
<dbReference type="Gene3D" id="1.25.40.10">
    <property type="entry name" value="Tetratricopeptide repeat domain"/>
    <property type="match status" value="1"/>
</dbReference>